<keyword evidence="3" id="KW-1185">Reference proteome</keyword>
<dbReference type="RefSeq" id="WP_380057576.1">
    <property type="nucleotide sequence ID" value="NZ_JBHSWB010000001.1"/>
</dbReference>
<organism evidence="2 3">
    <name type="scientific">Deinococcus multiflagellatus</name>
    <dbReference type="NCBI Taxonomy" id="1656887"/>
    <lineage>
        <taxon>Bacteria</taxon>
        <taxon>Thermotogati</taxon>
        <taxon>Deinococcota</taxon>
        <taxon>Deinococci</taxon>
        <taxon>Deinococcales</taxon>
        <taxon>Deinococcaceae</taxon>
        <taxon>Deinococcus</taxon>
    </lineage>
</organism>
<evidence type="ECO:0000256" key="1">
    <source>
        <dbReference type="SAM" id="Phobius"/>
    </source>
</evidence>
<gene>
    <name evidence="2" type="ORF">ACFP90_17110</name>
</gene>
<keyword evidence="1" id="KW-0472">Membrane</keyword>
<dbReference type="Proteomes" id="UP001596317">
    <property type="component" value="Unassembled WGS sequence"/>
</dbReference>
<evidence type="ECO:0000313" key="3">
    <source>
        <dbReference type="Proteomes" id="UP001596317"/>
    </source>
</evidence>
<feature type="transmembrane region" description="Helical" evidence="1">
    <location>
        <begin position="40"/>
        <end position="60"/>
    </location>
</feature>
<name>A0ABW1ZM93_9DEIO</name>
<feature type="transmembrane region" description="Helical" evidence="1">
    <location>
        <begin position="90"/>
        <end position="108"/>
    </location>
</feature>
<keyword evidence="1" id="KW-0812">Transmembrane</keyword>
<proteinExistence type="predicted"/>
<feature type="transmembrane region" description="Helical" evidence="1">
    <location>
        <begin position="67"/>
        <end position="84"/>
    </location>
</feature>
<comment type="caution">
    <text evidence="2">The sequence shown here is derived from an EMBL/GenBank/DDBJ whole genome shotgun (WGS) entry which is preliminary data.</text>
</comment>
<keyword evidence="1" id="KW-1133">Transmembrane helix</keyword>
<reference evidence="3" key="1">
    <citation type="journal article" date="2019" name="Int. J. Syst. Evol. Microbiol.">
        <title>The Global Catalogue of Microorganisms (GCM) 10K type strain sequencing project: providing services to taxonomists for standard genome sequencing and annotation.</title>
        <authorList>
            <consortium name="The Broad Institute Genomics Platform"/>
            <consortium name="The Broad Institute Genome Sequencing Center for Infectious Disease"/>
            <person name="Wu L."/>
            <person name="Ma J."/>
        </authorList>
    </citation>
    <scope>NUCLEOTIDE SEQUENCE [LARGE SCALE GENOMIC DNA]</scope>
    <source>
        <strain evidence="3">CCUG 63830</strain>
    </source>
</reference>
<evidence type="ECO:0000313" key="2">
    <source>
        <dbReference type="EMBL" id="MFC6661856.1"/>
    </source>
</evidence>
<dbReference type="EMBL" id="JBHSWB010000001">
    <property type="protein sequence ID" value="MFC6661856.1"/>
    <property type="molecule type" value="Genomic_DNA"/>
</dbReference>
<sequence length="120" mass="13345">MTAISRVQSPPEEAPSLIVQYATGERERLFFPISKVHNEFLDYALTFGVPAALLFFLIIFTGVSRNMADVLGLSATLISYGVYLTTWPEIVRFAPLAWFILGVALVKAGPRVDRQTRIPT</sequence>
<accession>A0ABW1ZM93</accession>
<protein>
    <submittedName>
        <fullName evidence="2">Uncharacterized protein</fullName>
    </submittedName>
</protein>